<comment type="caution">
    <text evidence="2">The sequence shown here is derived from an EMBL/GenBank/DDBJ whole genome shotgun (WGS) entry which is preliminary data.</text>
</comment>
<evidence type="ECO:0000256" key="1">
    <source>
        <dbReference type="SAM" id="MobiDB-lite"/>
    </source>
</evidence>
<accession>A0A9X5E5W7</accession>
<dbReference type="EMBL" id="JTJC03000003">
    <property type="protein sequence ID" value="NHC35890.1"/>
    <property type="molecule type" value="Genomic_DNA"/>
</dbReference>
<proteinExistence type="predicted"/>
<feature type="compositionally biased region" description="Polar residues" evidence="1">
    <location>
        <begin position="17"/>
        <end position="26"/>
    </location>
</feature>
<protein>
    <submittedName>
        <fullName evidence="2">Uncharacterized protein</fullName>
    </submittedName>
</protein>
<feature type="region of interest" description="Disordered" evidence="1">
    <location>
        <begin position="16"/>
        <end position="86"/>
    </location>
</feature>
<organism evidence="2 3">
    <name type="scientific">Scytonema millei VB511283</name>
    <dbReference type="NCBI Taxonomy" id="1245923"/>
    <lineage>
        <taxon>Bacteria</taxon>
        <taxon>Bacillati</taxon>
        <taxon>Cyanobacteriota</taxon>
        <taxon>Cyanophyceae</taxon>
        <taxon>Nostocales</taxon>
        <taxon>Scytonemataceae</taxon>
        <taxon>Scytonema</taxon>
    </lineage>
</organism>
<gene>
    <name evidence="2" type="ORF">QH73_0014715</name>
</gene>
<dbReference type="Proteomes" id="UP000031532">
    <property type="component" value="Unassembled WGS sequence"/>
</dbReference>
<reference evidence="2 3" key="1">
    <citation type="journal article" date="2015" name="Genome Announc.">
        <title>Draft Genome Sequence of the Terrestrial Cyanobacterium Scytonema millei VB511283, Isolated from Eastern India.</title>
        <authorList>
            <person name="Sen D."/>
            <person name="Chandrababunaidu M.M."/>
            <person name="Singh D."/>
            <person name="Sanghi N."/>
            <person name="Ghorai A."/>
            <person name="Mishra G.P."/>
            <person name="Madduluri M."/>
            <person name="Adhikary S.P."/>
            <person name="Tripathy S."/>
        </authorList>
    </citation>
    <scope>NUCLEOTIDE SEQUENCE [LARGE SCALE GENOMIC DNA]</scope>
    <source>
        <strain evidence="2 3">VB511283</strain>
    </source>
</reference>
<feature type="compositionally biased region" description="Polar residues" evidence="1">
    <location>
        <begin position="58"/>
        <end position="67"/>
    </location>
</feature>
<evidence type="ECO:0000313" key="3">
    <source>
        <dbReference type="Proteomes" id="UP000031532"/>
    </source>
</evidence>
<keyword evidence="3" id="KW-1185">Reference proteome</keyword>
<feature type="compositionally biased region" description="Low complexity" evidence="1">
    <location>
        <begin position="68"/>
        <end position="79"/>
    </location>
</feature>
<sequence>MKQALQRIHATLDQLETLKQSTTEPSPVTDRPLSFQILPVAPKVDLPPPSAESERPHSPQSPQLPQFSTSSVEPSPTTTIQVERSPSAPIVDLERIAQRIQALYYEGPIVDAWIDSYPTAPESDDEIEEIVFERPDLLTTDSSGSLDRSLSPTSYRVCGFDASGEQWSYPCPLDQLLELSVAIARYHKIQELLAQKRQLESQIESNAIGENINNS</sequence>
<dbReference type="OrthoDB" id="508532at2"/>
<evidence type="ECO:0000313" key="2">
    <source>
        <dbReference type="EMBL" id="NHC35890.1"/>
    </source>
</evidence>
<dbReference type="RefSeq" id="WP_052289727.1">
    <property type="nucleotide sequence ID" value="NZ_JTJC03000003.1"/>
</dbReference>
<name>A0A9X5E5W7_9CYAN</name>
<dbReference type="AlphaFoldDB" id="A0A9X5E5W7"/>